<dbReference type="EMBL" id="JAIQDJ010000021">
    <property type="protein sequence ID" value="MBZ4187183.1"/>
    <property type="molecule type" value="Genomic_DNA"/>
</dbReference>
<feature type="transmembrane region" description="Helical" evidence="1">
    <location>
        <begin position="63"/>
        <end position="83"/>
    </location>
</feature>
<evidence type="ECO:0000313" key="2">
    <source>
        <dbReference type="EMBL" id="MBZ4187183.1"/>
    </source>
</evidence>
<accession>A0ABS7TH76</accession>
<keyword evidence="1" id="KW-0472">Membrane</keyword>
<keyword evidence="3" id="KW-1185">Reference proteome</keyword>
<feature type="transmembrane region" description="Helical" evidence="1">
    <location>
        <begin position="103"/>
        <end position="122"/>
    </location>
</feature>
<evidence type="ECO:0000256" key="1">
    <source>
        <dbReference type="SAM" id="Phobius"/>
    </source>
</evidence>
<proteinExistence type="predicted"/>
<feature type="transmembrane region" description="Helical" evidence="1">
    <location>
        <begin position="7"/>
        <end position="28"/>
    </location>
</feature>
<reference evidence="2" key="1">
    <citation type="submission" date="2021-09" db="EMBL/GenBank/DDBJ databases">
        <authorList>
            <person name="Wu T."/>
            <person name="Guo S.Z."/>
        </authorList>
    </citation>
    <scope>NUCLEOTIDE SEQUENCE</scope>
    <source>
        <strain evidence="2">RSS-23</strain>
    </source>
</reference>
<comment type="caution">
    <text evidence="2">The sequence shown here is derived from an EMBL/GenBank/DDBJ whole genome shotgun (WGS) entry which is preliminary data.</text>
</comment>
<gene>
    <name evidence="2" type="ORF">K7B09_12715</name>
</gene>
<organism evidence="2 3">
    <name type="scientific">Thermomonas beijingensis</name>
    <dbReference type="NCBI Taxonomy" id="2872701"/>
    <lineage>
        <taxon>Bacteria</taxon>
        <taxon>Pseudomonadati</taxon>
        <taxon>Pseudomonadota</taxon>
        <taxon>Gammaproteobacteria</taxon>
        <taxon>Lysobacterales</taxon>
        <taxon>Lysobacteraceae</taxon>
        <taxon>Thermomonas</taxon>
    </lineage>
</organism>
<sequence length="136" mass="14855">MTKQDKAIAGITLSHGTLGILWIFWVASQIGYPVVFIAANLVLAVAGIAAGLGWFYRKLWAAYLAIAFYFVQLVHVLTPSFQWSFTLGFNFNIGLGWIDSGQLALNLFALAMLIWASSRAFAPNNSFKPTPLRGAA</sequence>
<keyword evidence="1" id="KW-0812">Transmembrane</keyword>
<evidence type="ECO:0000313" key="3">
    <source>
        <dbReference type="Proteomes" id="UP001430290"/>
    </source>
</evidence>
<protein>
    <submittedName>
        <fullName evidence="2">Uncharacterized protein</fullName>
    </submittedName>
</protein>
<keyword evidence="1" id="KW-1133">Transmembrane helix</keyword>
<dbReference type="Proteomes" id="UP001430290">
    <property type="component" value="Unassembled WGS sequence"/>
</dbReference>
<name>A0ABS7TH76_9GAMM</name>
<feature type="transmembrane region" description="Helical" evidence="1">
    <location>
        <begin position="34"/>
        <end position="56"/>
    </location>
</feature>